<keyword evidence="1" id="KW-0812">Transmembrane</keyword>
<dbReference type="EMBL" id="JAUGZK010000003">
    <property type="protein sequence ID" value="MEE2023564.1"/>
    <property type="molecule type" value="Genomic_DNA"/>
</dbReference>
<evidence type="ECO:0000256" key="1">
    <source>
        <dbReference type="SAM" id="Phobius"/>
    </source>
</evidence>
<evidence type="ECO:0000313" key="2">
    <source>
        <dbReference type="EMBL" id="MEE2023564.1"/>
    </source>
</evidence>
<organism evidence="2 3">
    <name type="scientific">Alkalimonas mucilaginosa</name>
    <dbReference type="NCBI Taxonomy" id="3057676"/>
    <lineage>
        <taxon>Bacteria</taxon>
        <taxon>Pseudomonadati</taxon>
        <taxon>Pseudomonadota</taxon>
        <taxon>Gammaproteobacteria</taxon>
        <taxon>Alkalimonas</taxon>
    </lineage>
</organism>
<keyword evidence="3" id="KW-1185">Reference proteome</keyword>
<dbReference type="Proteomes" id="UP001339167">
    <property type="component" value="Unassembled WGS sequence"/>
</dbReference>
<comment type="caution">
    <text evidence="2">The sequence shown here is derived from an EMBL/GenBank/DDBJ whole genome shotgun (WGS) entry which is preliminary data.</text>
</comment>
<keyword evidence="1" id="KW-1133">Transmembrane helix</keyword>
<sequence>MRKELIQTNGKYHGFATMVLTATGCEVMIFAESHDDLHDAFLQFIKGAPLANPLFDIEKIRAATLSKREEVASEVVHLCGSDGGGV</sequence>
<accession>A0ABU7JD00</accession>
<protein>
    <submittedName>
        <fullName evidence="2">Uncharacterized protein</fullName>
    </submittedName>
</protein>
<feature type="transmembrane region" description="Helical" evidence="1">
    <location>
        <begin position="12"/>
        <end position="31"/>
    </location>
</feature>
<reference evidence="2 3" key="1">
    <citation type="submission" date="2023-06" db="EMBL/GenBank/DDBJ databases">
        <title>Alkalimonas sp., MEB004 an alkaliphilic bacterium isolated from Lonar Lake, India.</title>
        <authorList>
            <person name="Joshi A."/>
            <person name="Thite S."/>
        </authorList>
    </citation>
    <scope>NUCLEOTIDE SEQUENCE [LARGE SCALE GENOMIC DNA]</scope>
    <source>
        <strain evidence="2 3">MEB004</strain>
    </source>
</reference>
<name>A0ABU7JD00_9GAMM</name>
<dbReference type="PROSITE" id="PS51257">
    <property type="entry name" value="PROKAR_LIPOPROTEIN"/>
    <property type="match status" value="1"/>
</dbReference>
<proteinExistence type="predicted"/>
<evidence type="ECO:0000313" key="3">
    <source>
        <dbReference type="Proteomes" id="UP001339167"/>
    </source>
</evidence>
<dbReference type="RefSeq" id="WP_330086919.1">
    <property type="nucleotide sequence ID" value="NZ_JAUGZK010000003.1"/>
</dbReference>
<keyword evidence="1" id="KW-0472">Membrane</keyword>
<gene>
    <name evidence="2" type="ORF">QWF21_04840</name>
</gene>